<accession>E4X6N5</accession>
<dbReference type="SUPFAM" id="SSF54236">
    <property type="entry name" value="Ubiquitin-like"/>
    <property type="match status" value="1"/>
</dbReference>
<dbReference type="InterPro" id="IPR029071">
    <property type="entry name" value="Ubiquitin-like_domsf"/>
</dbReference>
<dbReference type="OrthoDB" id="10389719at2759"/>
<evidence type="ECO:0000256" key="1">
    <source>
        <dbReference type="SAM" id="MobiDB-lite"/>
    </source>
</evidence>
<reference evidence="2" key="1">
    <citation type="journal article" date="2010" name="Science">
        <title>Plasticity of animal genome architecture unmasked by rapid evolution of a pelagic tunicate.</title>
        <authorList>
            <person name="Denoeud F."/>
            <person name="Henriet S."/>
            <person name="Mungpakdee S."/>
            <person name="Aury J.M."/>
            <person name="Da Silva C."/>
            <person name="Brinkmann H."/>
            <person name="Mikhaleva J."/>
            <person name="Olsen L.C."/>
            <person name="Jubin C."/>
            <person name="Canestro C."/>
            <person name="Bouquet J.M."/>
            <person name="Danks G."/>
            <person name="Poulain J."/>
            <person name="Campsteijn C."/>
            <person name="Adamski M."/>
            <person name="Cross I."/>
            <person name="Yadetie F."/>
            <person name="Muffato M."/>
            <person name="Louis A."/>
            <person name="Butcher S."/>
            <person name="Tsagkogeorga G."/>
            <person name="Konrad A."/>
            <person name="Singh S."/>
            <person name="Jensen M.F."/>
            <person name="Cong E.H."/>
            <person name="Eikeseth-Otteraa H."/>
            <person name="Noel B."/>
            <person name="Anthouard V."/>
            <person name="Porcel B.M."/>
            <person name="Kachouri-Lafond R."/>
            <person name="Nishino A."/>
            <person name="Ugolini M."/>
            <person name="Chourrout P."/>
            <person name="Nishida H."/>
            <person name="Aasland R."/>
            <person name="Huzurbazar S."/>
            <person name="Westhof E."/>
            <person name="Delsuc F."/>
            <person name="Lehrach H."/>
            <person name="Reinhardt R."/>
            <person name="Weissenbach J."/>
            <person name="Roy S.W."/>
            <person name="Artiguenave F."/>
            <person name="Postlethwait J.H."/>
            <person name="Manak J.R."/>
            <person name="Thompson E.M."/>
            <person name="Jaillon O."/>
            <person name="Du Pasquier L."/>
            <person name="Boudinot P."/>
            <person name="Liberles D.A."/>
            <person name="Volff J.N."/>
            <person name="Philippe H."/>
            <person name="Lenhard B."/>
            <person name="Roest Crollius H."/>
            <person name="Wincker P."/>
            <person name="Chourrout D."/>
        </authorList>
    </citation>
    <scope>NUCLEOTIDE SEQUENCE [LARGE SCALE GENOMIC DNA]</scope>
</reference>
<dbReference type="Proteomes" id="UP000001307">
    <property type="component" value="Unassembled WGS sequence"/>
</dbReference>
<evidence type="ECO:0008006" key="4">
    <source>
        <dbReference type="Google" id="ProtNLM"/>
    </source>
</evidence>
<feature type="region of interest" description="Disordered" evidence="1">
    <location>
        <begin position="262"/>
        <end position="284"/>
    </location>
</feature>
<feature type="compositionally biased region" description="Polar residues" evidence="1">
    <location>
        <begin position="262"/>
        <end position="272"/>
    </location>
</feature>
<gene>
    <name evidence="2" type="ORF">GSOID_T00003349001</name>
</gene>
<name>E4X6N5_OIKDI</name>
<organism evidence="2">
    <name type="scientific">Oikopleura dioica</name>
    <name type="common">Tunicate</name>
    <dbReference type="NCBI Taxonomy" id="34765"/>
    <lineage>
        <taxon>Eukaryota</taxon>
        <taxon>Metazoa</taxon>
        <taxon>Chordata</taxon>
        <taxon>Tunicata</taxon>
        <taxon>Appendicularia</taxon>
        <taxon>Copelata</taxon>
        <taxon>Oikopleuridae</taxon>
        <taxon>Oikopleura</taxon>
    </lineage>
</organism>
<dbReference type="EMBL" id="FN653027">
    <property type="protein sequence ID" value="CBY07985.1"/>
    <property type="molecule type" value="Genomic_DNA"/>
</dbReference>
<sequence length="567" mass="64593">MDLTSPGQCDSDEDDPLRNFVILDVHFIKAAHAFCNITALVKGDFEISYGKEINILGLTYNPIEDYEVGHPFRLNIKLDREKRSIFGNVESGRNKLPKDGRPVKFTIVSDEVFDIRRYLSEVTIADALRERLGKSQVVVQEKPHSSADRNQYQQEIVLNVEGGHKSTLKRHRSEKFLEIYSSEQSKTINVEYESDDDIGVLINKINIKRRKTDGLRKIYNLTQITLMCGDEKLQMDQLVKDILFDFDNPRIILSIDRPSQSRVSTPVDSNSVVEEHTTERAEQMSPEITEVTTEHVVTPPNSTPIQRVDTVPVRLIILKVALPSSSFIELSIAEDATLRQLKELVLQKLNEGVFDVDTYGLPTVDNLRLVRLGTELQPNEAALVGLNLANNDTLISQWPPRPIQPQQGRVINQNLAEEADGDALEFGRSEEATKIRNLSIFQRNFKECVKASKRRIDPNDRIRFNDPAREPPPNPVVSDLGDPFDDIGNALLEWSEQLHKTADVLVADPRYGDNVDELNRHRRLIDNNMQAARYLTPVIKHLTNFIIPIDRTGDNPRRFRVQRNTEN</sequence>
<evidence type="ECO:0000313" key="3">
    <source>
        <dbReference type="Proteomes" id="UP000001307"/>
    </source>
</evidence>
<dbReference type="InParanoid" id="E4X6N5"/>
<evidence type="ECO:0000313" key="2">
    <source>
        <dbReference type="EMBL" id="CBY07985.1"/>
    </source>
</evidence>
<keyword evidence="3" id="KW-1185">Reference proteome</keyword>
<proteinExistence type="predicted"/>
<protein>
    <recommendedName>
        <fullName evidence="4">Ubiquitin-like domain-containing protein</fullName>
    </recommendedName>
</protein>
<dbReference type="AlphaFoldDB" id="E4X6N5"/>
<feature type="compositionally biased region" description="Basic and acidic residues" evidence="1">
    <location>
        <begin position="273"/>
        <end position="282"/>
    </location>
</feature>